<dbReference type="InterPro" id="IPR052949">
    <property type="entry name" value="PA_immunity-related"/>
</dbReference>
<gene>
    <name evidence="1" type="ORF">OQG81_07345</name>
</gene>
<organism evidence="1 2">
    <name type="scientific">Streptococcus macedonicus</name>
    <name type="common">Streptococcus gallolyticus macedonicus</name>
    <dbReference type="NCBI Taxonomy" id="59310"/>
    <lineage>
        <taxon>Bacteria</taxon>
        <taxon>Bacillati</taxon>
        <taxon>Bacillota</taxon>
        <taxon>Bacilli</taxon>
        <taxon>Lactobacillales</taxon>
        <taxon>Streptococcaceae</taxon>
        <taxon>Streptococcus</taxon>
    </lineage>
</organism>
<dbReference type="Proteomes" id="UP001156410">
    <property type="component" value="Chromosome"/>
</dbReference>
<protein>
    <submittedName>
        <fullName evidence="1">Pentapeptide repeat-containing protein</fullName>
    </submittedName>
</protein>
<name>A0AA47FAR5_STRMC</name>
<evidence type="ECO:0000313" key="1">
    <source>
        <dbReference type="EMBL" id="WAK62552.1"/>
    </source>
</evidence>
<reference evidence="1" key="2">
    <citation type="submission" date="2022-11" db="EMBL/GenBank/DDBJ databases">
        <authorList>
            <person name="Johnson J.D."/>
        </authorList>
    </citation>
    <scope>NUCLEOTIDE SEQUENCE</scope>
    <source>
        <strain evidence="1">E37</strain>
    </source>
</reference>
<dbReference type="PANTHER" id="PTHR42999">
    <property type="entry name" value="ANTIBIOTIC RESISTANCE PROTEIN MCBG"/>
    <property type="match status" value="1"/>
</dbReference>
<dbReference type="AlphaFoldDB" id="A0AA47FAR5"/>
<dbReference type="Pfam" id="PF00805">
    <property type="entry name" value="Pentapeptide"/>
    <property type="match status" value="1"/>
</dbReference>
<dbReference type="EMBL" id="CP113440">
    <property type="protein sequence ID" value="WAK62552.1"/>
    <property type="molecule type" value="Genomic_DNA"/>
</dbReference>
<sequence>MGRRKSKKKKKVENRRLNRIKLGKNVPFTLSNYPKKLYGIQNSYQYLINVHNCCFNGGEFKNVRYRAGHLTHCFMKKAKFENIDFIFVNLKNTSFKGSTFYKVVFNGCNLRGADFSLCSFKDTYFINCNLSEEQKEHLSGNTRIINKLEYDVPDSIKMLTFSISQNKSVV</sequence>
<reference evidence="1" key="1">
    <citation type="submission" date="2022-11" db="EMBL/GenBank/DDBJ databases">
        <title>Streptococcus macedonicus and Acinetobacter baumannii: co-inhabitants of the cheese production environment.</title>
        <authorList>
            <person name="Johnson J."/>
        </authorList>
    </citation>
    <scope>NUCLEOTIDE SEQUENCE</scope>
    <source>
        <strain evidence="1">E37</strain>
    </source>
</reference>
<dbReference type="Gene3D" id="2.160.20.80">
    <property type="entry name" value="E3 ubiquitin-protein ligase SopA"/>
    <property type="match status" value="1"/>
</dbReference>
<dbReference type="PANTHER" id="PTHR42999:SF1">
    <property type="entry name" value="PENTAPEPTIDE REPEAT-CONTAINING PROTEIN"/>
    <property type="match status" value="1"/>
</dbReference>
<accession>A0AA47FAR5</accession>
<dbReference type="InterPro" id="IPR001646">
    <property type="entry name" value="5peptide_repeat"/>
</dbReference>
<dbReference type="RefSeq" id="WP_269441522.1">
    <property type="nucleotide sequence ID" value="NZ_CP113440.1"/>
</dbReference>
<dbReference type="SUPFAM" id="SSF141571">
    <property type="entry name" value="Pentapeptide repeat-like"/>
    <property type="match status" value="1"/>
</dbReference>
<proteinExistence type="predicted"/>
<evidence type="ECO:0000313" key="2">
    <source>
        <dbReference type="Proteomes" id="UP001156410"/>
    </source>
</evidence>